<dbReference type="EMBL" id="CP020919">
    <property type="protein sequence ID" value="AWG25428.1"/>
    <property type="molecule type" value="Genomic_DNA"/>
</dbReference>
<dbReference type="KEGG" id="fki:FK004_09365"/>
<dbReference type="InterPro" id="IPR026444">
    <property type="entry name" value="Secre_tail"/>
</dbReference>
<reference evidence="4 5" key="1">
    <citation type="submission" date="2017-04" db="EMBL/GenBank/DDBJ databases">
        <title>Complete genome sequence of Flavobacterium kingsejong AJ004.</title>
        <authorList>
            <person name="Lee P.C."/>
        </authorList>
    </citation>
    <scope>NUCLEOTIDE SEQUENCE [LARGE SCALE GENOMIC DNA]</scope>
    <source>
        <strain evidence="4 5">AJ004</strain>
    </source>
</reference>
<protein>
    <recommendedName>
        <fullName evidence="3">Fibronectin type-III domain-containing protein</fullName>
    </recommendedName>
</protein>
<dbReference type="OrthoDB" id="1274898at2"/>
<dbReference type="Pfam" id="PF00041">
    <property type="entry name" value="fn3"/>
    <property type="match status" value="1"/>
</dbReference>
<accession>A0A2S1LP00</accession>
<keyword evidence="1 2" id="KW-0732">Signal</keyword>
<dbReference type="Pfam" id="PF18962">
    <property type="entry name" value="Por_Secre_tail"/>
    <property type="match status" value="1"/>
</dbReference>
<dbReference type="InterPro" id="IPR003961">
    <property type="entry name" value="FN3_dom"/>
</dbReference>
<dbReference type="SUPFAM" id="SSF49265">
    <property type="entry name" value="Fibronectin type III"/>
    <property type="match status" value="1"/>
</dbReference>
<proteinExistence type="predicted"/>
<evidence type="ECO:0000313" key="5">
    <source>
        <dbReference type="Proteomes" id="UP000244677"/>
    </source>
</evidence>
<keyword evidence="5" id="KW-1185">Reference proteome</keyword>
<evidence type="ECO:0000256" key="2">
    <source>
        <dbReference type="SAM" id="SignalP"/>
    </source>
</evidence>
<dbReference type="RefSeq" id="WP_108737021.1">
    <property type="nucleotide sequence ID" value="NZ_CP020919.1"/>
</dbReference>
<feature type="signal peptide" evidence="2">
    <location>
        <begin position="1"/>
        <end position="19"/>
    </location>
</feature>
<dbReference type="InterPro" id="IPR044023">
    <property type="entry name" value="Ig_7"/>
</dbReference>
<gene>
    <name evidence="4" type="ORF">FK004_09365</name>
</gene>
<feature type="chain" id="PRO_5015527965" description="Fibronectin type-III domain-containing protein" evidence="2">
    <location>
        <begin position="20"/>
        <end position="859"/>
    </location>
</feature>
<dbReference type="InterPro" id="IPR013783">
    <property type="entry name" value="Ig-like_fold"/>
</dbReference>
<evidence type="ECO:0000259" key="3">
    <source>
        <dbReference type="PROSITE" id="PS50853"/>
    </source>
</evidence>
<dbReference type="InterPro" id="IPR036116">
    <property type="entry name" value="FN3_sf"/>
</dbReference>
<dbReference type="PROSITE" id="PS50853">
    <property type="entry name" value="FN3"/>
    <property type="match status" value="1"/>
</dbReference>
<dbReference type="Proteomes" id="UP000244677">
    <property type="component" value="Chromosome"/>
</dbReference>
<dbReference type="AlphaFoldDB" id="A0A2S1LP00"/>
<sequence>MKRLLHYFFLTLLSTGAYAQEYTVLQIASGYNADVIANGIGSSAVSTTIGVDNANFAYITADFQSTGTTAVTPNGLPVSGLFTSAANAAVQFQMGPYSGNNSLRFVAQNEGGTLTFSNQLNVSKLYLMVTSGSGNATVTGTLNFSDNTTQAITASTVPDWYNSTTLPVAISGIGRVNRANNVVDNPSGNPRIYQMTVNVLAANQSKLLTGVTLTKTSTAEGVVNIFGASAEIIPTCPSPTALVATTTATGATVSWTGPTTAPAAGYDYYYAQSATAPTTTTVPTGNVTVNTVTFSELATGQLYYFWVRSNCSATDKGIWKPITFTTGQLTTTYTGADISTDKVTTNTITSPTTCPGVLTVNVPAGYQIVSTATTYSMQTASDGYMSEQRSLLVCTTTGLSEGALASGVGSSGGTYQYNRSNLNIANGATGAVAFELRAWRTYGGSGCNVTYNKVVTGTWKVTITYALLPCTTPAAPTAVAQSFCSPATVSNLQATGTTGSTLRWYAAAEGGTALATTAAITTGNYYVSQQVQTCESTRTAVAVTVTTVSTPIVASQIFCQQGTVAGLVANGTAGATFNWYADATNVTALSGTTALSTGTYYVSEQIGTCESSRVAVEIIVSNVPAPVATAQTVCVGGTLSELSVTGLDGAVYNWYPTATGTGVLALTTPLATGTYYVSQQLGDCESVLLPVQVTINVVAVPQGAATQQFLPGATVAGLTVTTTAGATVQWYLLNESSDLVPVALNTALQDGVTYYVTQSLSGCESAPYGVTAVQTLGTGDFSEATVHLYPNPVTTVLNISSVAVIEDVRIYNAIGQLVLQQYGKATTTTIDVSELAAGQYNVVLKNESGAQKAFRIIKK</sequence>
<dbReference type="Gene3D" id="2.60.40.10">
    <property type="entry name" value="Immunoglobulins"/>
    <property type="match status" value="1"/>
</dbReference>
<dbReference type="NCBIfam" id="TIGR04183">
    <property type="entry name" value="Por_Secre_tail"/>
    <property type="match status" value="1"/>
</dbReference>
<feature type="domain" description="Fibronectin type-III" evidence="3">
    <location>
        <begin position="236"/>
        <end position="329"/>
    </location>
</feature>
<name>A0A2S1LP00_9FLAO</name>
<evidence type="ECO:0000256" key="1">
    <source>
        <dbReference type="ARBA" id="ARBA00022729"/>
    </source>
</evidence>
<evidence type="ECO:0000313" key="4">
    <source>
        <dbReference type="EMBL" id="AWG25428.1"/>
    </source>
</evidence>
<dbReference type="Pfam" id="PF19081">
    <property type="entry name" value="Ig_7"/>
    <property type="match status" value="3"/>
</dbReference>
<organism evidence="4 5">
    <name type="scientific">Flavobacterium kingsejongi</name>
    <dbReference type="NCBI Taxonomy" id="1678728"/>
    <lineage>
        <taxon>Bacteria</taxon>
        <taxon>Pseudomonadati</taxon>
        <taxon>Bacteroidota</taxon>
        <taxon>Flavobacteriia</taxon>
        <taxon>Flavobacteriales</taxon>
        <taxon>Flavobacteriaceae</taxon>
        <taxon>Flavobacterium</taxon>
    </lineage>
</organism>